<protein>
    <submittedName>
        <fullName evidence="2">Uncharacterized protein</fullName>
    </submittedName>
</protein>
<organism evidence="2 3">
    <name type="scientific">Rangifer tarandus platyrhynchus</name>
    <name type="common">Svalbard reindeer</name>
    <dbReference type="NCBI Taxonomy" id="3082113"/>
    <lineage>
        <taxon>Eukaryota</taxon>
        <taxon>Metazoa</taxon>
        <taxon>Chordata</taxon>
        <taxon>Craniata</taxon>
        <taxon>Vertebrata</taxon>
        <taxon>Euteleostomi</taxon>
        <taxon>Mammalia</taxon>
        <taxon>Eutheria</taxon>
        <taxon>Laurasiatheria</taxon>
        <taxon>Artiodactyla</taxon>
        <taxon>Ruminantia</taxon>
        <taxon>Pecora</taxon>
        <taxon>Cervidae</taxon>
        <taxon>Odocoileinae</taxon>
        <taxon>Rangifer</taxon>
    </lineage>
</organism>
<feature type="region of interest" description="Disordered" evidence="1">
    <location>
        <begin position="1"/>
        <end position="45"/>
    </location>
</feature>
<feature type="compositionally biased region" description="Basic and acidic residues" evidence="1">
    <location>
        <begin position="76"/>
        <end position="94"/>
    </location>
</feature>
<reference evidence="2" key="1">
    <citation type="submission" date="2023-04" db="EMBL/GenBank/DDBJ databases">
        <authorList>
            <consortium name="ELIXIR-Norway"/>
        </authorList>
    </citation>
    <scope>NUCLEOTIDE SEQUENCE [LARGE SCALE GENOMIC DNA]</scope>
</reference>
<name>A0ABN8ZNQ4_RANTA</name>
<keyword evidence="3" id="KW-1185">Reference proteome</keyword>
<proteinExistence type="predicted"/>
<accession>A0ABN8ZNQ4</accession>
<dbReference type="Proteomes" id="UP001176941">
    <property type="component" value="Chromosome 4"/>
</dbReference>
<gene>
    <name evidence="2" type="ORF">MRATA1EN1_LOCUS24062</name>
</gene>
<evidence type="ECO:0000313" key="2">
    <source>
        <dbReference type="EMBL" id="CAI9175100.1"/>
    </source>
</evidence>
<dbReference type="EMBL" id="OX459940">
    <property type="protein sequence ID" value="CAI9175100.1"/>
    <property type="molecule type" value="Genomic_DNA"/>
</dbReference>
<evidence type="ECO:0000256" key="1">
    <source>
        <dbReference type="SAM" id="MobiDB-lite"/>
    </source>
</evidence>
<feature type="region of interest" description="Disordered" evidence="1">
    <location>
        <begin position="76"/>
        <end position="100"/>
    </location>
</feature>
<evidence type="ECO:0000313" key="3">
    <source>
        <dbReference type="Proteomes" id="UP001176941"/>
    </source>
</evidence>
<sequence>MSLRPGAGSPRRPAGTPWHGLEQVDEDAFISRTSPVSRGPPRELSQSLASLGHAGCGQPESAELTLDCVATVTHHVGSEPKRAQAEEAEREKNPPDAQQV</sequence>